<keyword evidence="3" id="KW-0238">DNA-binding</keyword>
<keyword evidence="7" id="KW-1185">Reference proteome</keyword>
<dbReference type="GO" id="GO:0003677">
    <property type="term" value="F:DNA binding"/>
    <property type="evidence" value="ECO:0007669"/>
    <property type="project" value="UniProtKB-KW"/>
</dbReference>
<comment type="caution">
    <text evidence="6">The sequence shown here is derived from an EMBL/GenBank/DDBJ whole genome shotgun (WGS) entry which is preliminary data.</text>
</comment>
<protein>
    <submittedName>
        <fullName evidence="6">LysR family transcriptional regulator</fullName>
    </submittedName>
</protein>
<gene>
    <name evidence="6" type="ORF">GCM10017667_66760</name>
</gene>
<dbReference type="Pfam" id="PF00126">
    <property type="entry name" value="HTH_1"/>
    <property type="match status" value="1"/>
</dbReference>
<dbReference type="PROSITE" id="PS50931">
    <property type="entry name" value="HTH_LYSR"/>
    <property type="match status" value="1"/>
</dbReference>
<comment type="similarity">
    <text evidence="1">Belongs to the LysR transcriptional regulatory family.</text>
</comment>
<dbReference type="RefSeq" id="WP_150227135.1">
    <property type="nucleotide sequence ID" value="NZ_BNBE01000003.1"/>
</dbReference>
<sequence>MELRHIRTFETVARTLSVTQAARELHYAQSSVSDQVQSLERELGVELLDRTQRRIRLTPQGMVLSEYADRILKLLDEARWAVARPGTEVAVGALETVCLHLLPGVLSRYRSQYPEARVRVVQDNRGELYKAVRRGDLDVCVTFGDPPPDPALRAETLAEEPLVVIAPRDHPLAARGRARLAELAAEPFLATGQGCGFREMYDDAFRGPVPKEPVAEVSSIGTLGACVAAGMGCALLPALAVRAQAERGEVAVVEVDDVDLHTTVTMTWLDRSSANPNLLGLQTVLRKQSGG</sequence>
<evidence type="ECO:0000313" key="6">
    <source>
        <dbReference type="EMBL" id="GHG21807.1"/>
    </source>
</evidence>
<dbReference type="InterPro" id="IPR000847">
    <property type="entry name" value="LysR_HTH_N"/>
</dbReference>
<organism evidence="6 7">
    <name type="scientific">Streptomyces filamentosus</name>
    <name type="common">Streptomyces roseosporus</name>
    <dbReference type="NCBI Taxonomy" id="67294"/>
    <lineage>
        <taxon>Bacteria</taxon>
        <taxon>Bacillati</taxon>
        <taxon>Actinomycetota</taxon>
        <taxon>Actinomycetes</taxon>
        <taxon>Kitasatosporales</taxon>
        <taxon>Streptomycetaceae</taxon>
        <taxon>Streptomyces</taxon>
    </lineage>
</organism>
<dbReference type="GO" id="GO:0003700">
    <property type="term" value="F:DNA-binding transcription factor activity"/>
    <property type="evidence" value="ECO:0007669"/>
    <property type="project" value="InterPro"/>
</dbReference>
<dbReference type="Pfam" id="PF03466">
    <property type="entry name" value="LysR_substrate"/>
    <property type="match status" value="1"/>
</dbReference>
<name>A0A919ERF6_STRFL</name>
<dbReference type="Gene3D" id="1.10.10.10">
    <property type="entry name" value="Winged helix-like DNA-binding domain superfamily/Winged helix DNA-binding domain"/>
    <property type="match status" value="1"/>
</dbReference>
<dbReference type="SUPFAM" id="SSF46785">
    <property type="entry name" value="Winged helix' DNA-binding domain"/>
    <property type="match status" value="1"/>
</dbReference>
<dbReference type="GO" id="GO:0032993">
    <property type="term" value="C:protein-DNA complex"/>
    <property type="evidence" value="ECO:0007669"/>
    <property type="project" value="TreeGrafter"/>
</dbReference>
<evidence type="ECO:0000259" key="5">
    <source>
        <dbReference type="PROSITE" id="PS50931"/>
    </source>
</evidence>
<dbReference type="PANTHER" id="PTHR30346:SF28">
    <property type="entry name" value="HTH-TYPE TRANSCRIPTIONAL REGULATOR CYNR"/>
    <property type="match status" value="1"/>
</dbReference>
<proteinExistence type="inferred from homology"/>
<dbReference type="PRINTS" id="PR00039">
    <property type="entry name" value="HTHLYSR"/>
</dbReference>
<dbReference type="Proteomes" id="UP000632849">
    <property type="component" value="Unassembled WGS sequence"/>
</dbReference>
<dbReference type="GeneID" id="95658034"/>
<dbReference type="AlphaFoldDB" id="A0A919ERF6"/>
<dbReference type="Gene3D" id="3.40.190.10">
    <property type="entry name" value="Periplasmic binding protein-like II"/>
    <property type="match status" value="2"/>
</dbReference>
<reference evidence="6" key="2">
    <citation type="submission" date="2020-09" db="EMBL/GenBank/DDBJ databases">
        <authorList>
            <person name="Sun Q."/>
            <person name="Ohkuma M."/>
        </authorList>
    </citation>
    <scope>NUCLEOTIDE SEQUENCE</scope>
    <source>
        <strain evidence="6">JCM 4122</strain>
    </source>
</reference>
<keyword evidence="2" id="KW-0805">Transcription regulation</keyword>
<dbReference type="FunFam" id="1.10.10.10:FF:000001">
    <property type="entry name" value="LysR family transcriptional regulator"/>
    <property type="match status" value="1"/>
</dbReference>
<evidence type="ECO:0000256" key="1">
    <source>
        <dbReference type="ARBA" id="ARBA00009437"/>
    </source>
</evidence>
<dbReference type="InterPro" id="IPR036390">
    <property type="entry name" value="WH_DNA-bd_sf"/>
</dbReference>
<evidence type="ECO:0000256" key="4">
    <source>
        <dbReference type="ARBA" id="ARBA00023163"/>
    </source>
</evidence>
<dbReference type="InterPro" id="IPR005119">
    <property type="entry name" value="LysR_subst-bd"/>
</dbReference>
<dbReference type="CDD" id="cd05466">
    <property type="entry name" value="PBP2_LTTR_substrate"/>
    <property type="match status" value="1"/>
</dbReference>
<evidence type="ECO:0000256" key="3">
    <source>
        <dbReference type="ARBA" id="ARBA00023125"/>
    </source>
</evidence>
<feature type="domain" description="HTH lysR-type" evidence="5">
    <location>
        <begin position="1"/>
        <end position="58"/>
    </location>
</feature>
<dbReference type="PANTHER" id="PTHR30346">
    <property type="entry name" value="TRANSCRIPTIONAL DUAL REGULATOR HCAR-RELATED"/>
    <property type="match status" value="1"/>
</dbReference>
<evidence type="ECO:0000256" key="2">
    <source>
        <dbReference type="ARBA" id="ARBA00023015"/>
    </source>
</evidence>
<dbReference type="SUPFAM" id="SSF53850">
    <property type="entry name" value="Periplasmic binding protein-like II"/>
    <property type="match status" value="1"/>
</dbReference>
<evidence type="ECO:0000313" key="7">
    <source>
        <dbReference type="Proteomes" id="UP000632849"/>
    </source>
</evidence>
<dbReference type="EMBL" id="BNBE01000003">
    <property type="protein sequence ID" value="GHG21807.1"/>
    <property type="molecule type" value="Genomic_DNA"/>
</dbReference>
<keyword evidence="4" id="KW-0804">Transcription</keyword>
<accession>A0A919ERF6</accession>
<reference evidence="6" key="1">
    <citation type="journal article" date="2014" name="Int. J. Syst. Evol. Microbiol.">
        <title>Complete genome sequence of Corynebacterium casei LMG S-19264T (=DSM 44701T), isolated from a smear-ripened cheese.</title>
        <authorList>
            <consortium name="US DOE Joint Genome Institute (JGI-PGF)"/>
            <person name="Walter F."/>
            <person name="Albersmeier A."/>
            <person name="Kalinowski J."/>
            <person name="Ruckert C."/>
        </authorList>
    </citation>
    <scope>NUCLEOTIDE SEQUENCE</scope>
    <source>
        <strain evidence="6">JCM 4122</strain>
    </source>
</reference>
<dbReference type="InterPro" id="IPR036388">
    <property type="entry name" value="WH-like_DNA-bd_sf"/>
</dbReference>